<proteinExistence type="predicted"/>
<organism evidence="1 3">
    <name type="scientific">Parabacteroides distasonis</name>
    <dbReference type="NCBI Taxonomy" id="823"/>
    <lineage>
        <taxon>Bacteria</taxon>
        <taxon>Pseudomonadati</taxon>
        <taxon>Bacteroidota</taxon>
        <taxon>Bacteroidia</taxon>
        <taxon>Bacteroidales</taxon>
        <taxon>Tannerellaceae</taxon>
        <taxon>Parabacteroides</taxon>
    </lineage>
</organism>
<protein>
    <submittedName>
        <fullName evidence="1">Uncharacterized protein</fullName>
    </submittedName>
</protein>
<dbReference type="EMBL" id="JAQMPJ010000022">
    <property type="protein sequence ID" value="MDB9006874.1"/>
    <property type="molecule type" value="Genomic_DNA"/>
</dbReference>
<dbReference type="Proteomes" id="UP001210126">
    <property type="component" value="Unassembled WGS sequence"/>
</dbReference>
<reference evidence="1 3" key="1">
    <citation type="submission" date="2015-09" db="EMBL/GenBank/DDBJ databases">
        <authorList>
            <consortium name="Pathogen Informatics"/>
        </authorList>
    </citation>
    <scope>NUCLEOTIDE SEQUENCE [LARGE SCALE GENOMIC DNA]</scope>
    <source>
        <strain evidence="1 3">2789STDY5608822</strain>
    </source>
</reference>
<evidence type="ECO:0000313" key="1">
    <source>
        <dbReference type="EMBL" id="CUN80942.1"/>
    </source>
</evidence>
<dbReference type="Proteomes" id="UP000095455">
    <property type="component" value="Unassembled WGS sequence"/>
</dbReference>
<dbReference type="AlphaFoldDB" id="A0A8D9L4H3"/>
<dbReference type="GeneID" id="93523898"/>
<dbReference type="RefSeq" id="WP_009017053.1">
    <property type="nucleotide sequence ID" value="NZ_CABMKT010000001.1"/>
</dbReference>
<gene>
    <name evidence="1" type="ORF">ERS852380_01057</name>
    <name evidence="2" type="ORF">PN599_17945</name>
</gene>
<accession>A0A8D9L4H3</accession>
<name>A0A8D9L4H3_PARDI</name>
<dbReference type="EMBL" id="CYYK01000003">
    <property type="protein sequence ID" value="CUN80942.1"/>
    <property type="molecule type" value="Genomic_DNA"/>
</dbReference>
<evidence type="ECO:0000313" key="3">
    <source>
        <dbReference type="Proteomes" id="UP000095455"/>
    </source>
</evidence>
<comment type="caution">
    <text evidence="1">The sequence shown here is derived from an EMBL/GenBank/DDBJ whole genome shotgun (WGS) entry which is preliminary data.</text>
</comment>
<reference evidence="2" key="2">
    <citation type="submission" date="2023-01" db="EMBL/GenBank/DDBJ databases">
        <title>Human gut microbiome strain richness.</title>
        <authorList>
            <person name="Chen-Liaw A."/>
        </authorList>
    </citation>
    <scope>NUCLEOTIDE SEQUENCE</scope>
    <source>
        <strain evidence="2">RTP21484st1_E5_RTP21484_190118</strain>
    </source>
</reference>
<sequence length="321" mass="37148">MRTVTLKTTDLTDCEIGKFLGAFREVYNQERSITYFKNEYTSTCLEHSFHTLLYNEFDEICGSYSLIPFIYSVKGEEVLVGLGSDLFIKDSYRDNVSNLLSVLNAAIKNAEEVGMVACFGFPNDNSEMVSRAFLKEKRIGLLDTYILPYKIGDYKASMKLLNPFSILFSNCLLGLSHLSSSNNIADTIIRKVRPQFEQTRFKWFNPTDYHLYQNNEMQCVWKISAFEGVKACFLMDVYPLTARNFDKAVRKMVSDVKKECGLFLYVGHLHFTPLSMVKIPRRFEPKAFRFDCRILDKEKLSKVDVFNIDNWEVDLSSYDLL</sequence>
<evidence type="ECO:0000313" key="2">
    <source>
        <dbReference type="EMBL" id="MDB9006874.1"/>
    </source>
</evidence>